<accession>E8N1L7</accession>
<dbReference type="SUPFAM" id="SSF56655">
    <property type="entry name" value="Carbohydrate phosphatase"/>
    <property type="match status" value="1"/>
</dbReference>
<comment type="catalytic activity">
    <reaction evidence="1 8">
        <text>a myo-inositol phosphate + H2O = myo-inositol + phosphate</text>
        <dbReference type="Rhea" id="RHEA:24056"/>
        <dbReference type="ChEBI" id="CHEBI:15377"/>
        <dbReference type="ChEBI" id="CHEBI:17268"/>
        <dbReference type="ChEBI" id="CHEBI:43474"/>
        <dbReference type="ChEBI" id="CHEBI:84139"/>
        <dbReference type="EC" id="3.1.3.25"/>
    </reaction>
</comment>
<feature type="binding site" evidence="7">
    <location>
        <position position="81"/>
    </location>
    <ligand>
        <name>Mg(2+)</name>
        <dbReference type="ChEBI" id="CHEBI:18420"/>
        <label>1</label>
        <note>catalytic</note>
    </ligand>
</feature>
<dbReference type="CDD" id="cd01639">
    <property type="entry name" value="IMPase"/>
    <property type="match status" value="1"/>
</dbReference>
<dbReference type="GO" id="GO:0008934">
    <property type="term" value="F:inositol monophosphate 1-phosphatase activity"/>
    <property type="evidence" value="ECO:0007669"/>
    <property type="project" value="InterPro"/>
</dbReference>
<evidence type="ECO:0000313" key="9">
    <source>
        <dbReference type="EMBL" id="BAJ62622.1"/>
    </source>
</evidence>
<dbReference type="EMBL" id="AP012029">
    <property type="protein sequence ID" value="BAJ62622.1"/>
    <property type="molecule type" value="Genomic_DNA"/>
</dbReference>
<dbReference type="PRINTS" id="PR00377">
    <property type="entry name" value="IMPHPHTASES"/>
</dbReference>
<dbReference type="InterPro" id="IPR025660">
    <property type="entry name" value="Pept_his_AS"/>
</dbReference>
<name>E8N1L7_ANATU</name>
<dbReference type="FunCoup" id="E8N1L7">
    <property type="interactions" value="303"/>
</dbReference>
<protein>
    <recommendedName>
        <fullName evidence="8">Inositol-1-monophosphatase</fullName>
        <ecNumber evidence="8">3.1.3.25</ecNumber>
    </recommendedName>
</protein>
<dbReference type="InterPro" id="IPR000760">
    <property type="entry name" value="Inositol_monophosphatase-like"/>
</dbReference>
<comment type="similarity">
    <text evidence="3 8">Belongs to the inositol monophosphatase superfamily.</text>
</comment>
<keyword evidence="4 7" id="KW-0479">Metal-binding</keyword>
<dbReference type="RefSeq" id="WP_013559017.1">
    <property type="nucleotide sequence ID" value="NC_014960.1"/>
</dbReference>
<evidence type="ECO:0000256" key="6">
    <source>
        <dbReference type="ARBA" id="ARBA00022842"/>
    </source>
</evidence>
<dbReference type="InterPro" id="IPR020583">
    <property type="entry name" value="Inositol_monoP_metal-BS"/>
</dbReference>
<organism evidence="9 10">
    <name type="scientific">Anaerolinea thermophila (strain DSM 14523 / JCM 11388 / NBRC 100420 / UNI-1)</name>
    <dbReference type="NCBI Taxonomy" id="926569"/>
    <lineage>
        <taxon>Bacteria</taxon>
        <taxon>Bacillati</taxon>
        <taxon>Chloroflexota</taxon>
        <taxon>Anaerolineae</taxon>
        <taxon>Anaerolineales</taxon>
        <taxon>Anaerolineaceae</taxon>
        <taxon>Anaerolinea</taxon>
    </lineage>
</organism>
<dbReference type="PROSITE" id="PS00629">
    <property type="entry name" value="IMP_1"/>
    <property type="match status" value="1"/>
</dbReference>
<dbReference type="Gene3D" id="3.40.190.80">
    <property type="match status" value="1"/>
</dbReference>
<evidence type="ECO:0000256" key="7">
    <source>
        <dbReference type="PIRSR" id="PIRSR600760-2"/>
    </source>
</evidence>
<dbReference type="PROSITE" id="PS00639">
    <property type="entry name" value="THIOL_PROTEASE_HIS"/>
    <property type="match status" value="1"/>
</dbReference>
<dbReference type="AlphaFoldDB" id="E8N1L7"/>
<dbReference type="PRINTS" id="PR01959">
    <property type="entry name" value="SBIMPHPHTASE"/>
</dbReference>
<dbReference type="HOGENOM" id="CLU_044118_0_4_0"/>
<evidence type="ECO:0000256" key="4">
    <source>
        <dbReference type="ARBA" id="ARBA00022723"/>
    </source>
</evidence>
<feature type="binding site" evidence="7">
    <location>
        <position position="65"/>
    </location>
    <ligand>
        <name>Mg(2+)</name>
        <dbReference type="ChEBI" id="CHEBI:18420"/>
        <label>1</label>
        <note>catalytic</note>
    </ligand>
</feature>
<dbReference type="Pfam" id="PF00459">
    <property type="entry name" value="Inositol_P"/>
    <property type="match status" value="1"/>
</dbReference>
<dbReference type="Gene3D" id="3.30.540.10">
    <property type="entry name" value="Fructose-1,6-Bisphosphatase, subunit A, domain 1"/>
    <property type="match status" value="1"/>
</dbReference>
<sequence>MLPELEDLKQFAREAGAVLLEGFGRKMAVEYKARINPVTEYDRRSEDLLIRLIRSRFPHHAILGEENGHQDGQKEHLWIIDPLDGTTNFAHGMPIFAVSIAYAYKGQVQLGVVYDPNQDDLFCAERGQGAWLGDRRLQVEGAGDLLHSLLITGFAYENWVIETNLQFFAHFHRRCEGVRRLGAAALDLCYVAANRADGYWEVSVNPWDLAAGGLVAEEAGARVTRMDGAPDYLRPPCNVLCANPVLHEIMLKEIQSVAVPLYPAR</sequence>
<reference evidence="9 10" key="1">
    <citation type="submission" date="2010-12" db="EMBL/GenBank/DDBJ databases">
        <title>Whole genome sequence of Anaerolinea thermophila UNI-1.</title>
        <authorList>
            <person name="Narita-Yamada S."/>
            <person name="Kishi E."/>
            <person name="Watanabe Y."/>
            <person name="Takasaki K."/>
            <person name="Ankai A."/>
            <person name="Oguchi A."/>
            <person name="Fukui S."/>
            <person name="Takahashi M."/>
            <person name="Yashiro I."/>
            <person name="Hosoyama A."/>
            <person name="Sekiguchi Y."/>
            <person name="Hanada S."/>
            <person name="Fujita N."/>
        </authorList>
    </citation>
    <scope>NUCLEOTIDE SEQUENCE [LARGE SCALE GENOMIC DNA]</scope>
    <source>
        <strain evidence="10">DSM 14523 / JCM 11388 / NBRC 100420 / UNI-1</strain>
    </source>
</reference>
<proteinExistence type="inferred from homology"/>
<dbReference type="GO" id="GO:0006020">
    <property type="term" value="P:inositol metabolic process"/>
    <property type="evidence" value="ECO:0007669"/>
    <property type="project" value="TreeGrafter"/>
</dbReference>
<dbReference type="STRING" id="926569.ANT_05880"/>
<evidence type="ECO:0000256" key="2">
    <source>
        <dbReference type="ARBA" id="ARBA00001946"/>
    </source>
</evidence>
<dbReference type="KEGG" id="atm:ANT_05880"/>
<evidence type="ECO:0000313" key="10">
    <source>
        <dbReference type="Proteomes" id="UP000008922"/>
    </source>
</evidence>
<dbReference type="GO" id="GO:0046854">
    <property type="term" value="P:phosphatidylinositol phosphate biosynthetic process"/>
    <property type="evidence" value="ECO:0007669"/>
    <property type="project" value="InterPro"/>
</dbReference>
<feature type="binding site" evidence="7">
    <location>
        <position position="83"/>
    </location>
    <ligand>
        <name>Mg(2+)</name>
        <dbReference type="ChEBI" id="CHEBI:18420"/>
        <label>1</label>
        <note>catalytic</note>
    </ligand>
</feature>
<dbReference type="EC" id="3.1.3.25" evidence="8"/>
<dbReference type="GO" id="GO:0046872">
    <property type="term" value="F:metal ion binding"/>
    <property type="evidence" value="ECO:0007669"/>
    <property type="project" value="UniProtKB-KW"/>
</dbReference>
<dbReference type="InterPro" id="IPR022337">
    <property type="entry name" value="Inositol_monophosphatase_SuhB"/>
</dbReference>
<dbReference type="InterPro" id="IPR033942">
    <property type="entry name" value="IMPase"/>
</dbReference>
<feature type="binding site" evidence="7">
    <location>
        <position position="208"/>
    </location>
    <ligand>
        <name>Mg(2+)</name>
        <dbReference type="ChEBI" id="CHEBI:18420"/>
        <label>1</label>
        <note>catalytic</note>
    </ligand>
</feature>
<evidence type="ECO:0000256" key="8">
    <source>
        <dbReference type="RuleBase" id="RU364068"/>
    </source>
</evidence>
<comment type="cofactor">
    <cofactor evidence="2 7 8">
        <name>Mg(2+)</name>
        <dbReference type="ChEBI" id="CHEBI:18420"/>
    </cofactor>
</comment>
<dbReference type="eggNOG" id="COG0483">
    <property type="taxonomic scope" value="Bacteria"/>
</dbReference>
<keyword evidence="6 7" id="KW-0460">Magnesium</keyword>
<evidence type="ECO:0000256" key="3">
    <source>
        <dbReference type="ARBA" id="ARBA00009759"/>
    </source>
</evidence>
<dbReference type="PANTHER" id="PTHR20854">
    <property type="entry name" value="INOSITOL MONOPHOSPHATASE"/>
    <property type="match status" value="1"/>
</dbReference>
<evidence type="ECO:0000256" key="5">
    <source>
        <dbReference type="ARBA" id="ARBA00022801"/>
    </source>
</evidence>
<dbReference type="Proteomes" id="UP000008922">
    <property type="component" value="Chromosome"/>
</dbReference>
<dbReference type="InterPro" id="IPR020550">
    <property type="entry name" value="Inositol_monophosphatase_CS"/>
</dbReference>
<dbReference type="GO" id="GO:0007165">
    <property type="term" value="P:signal transduction"/>
    <property type="evidence" value="ECO:0007669"/>
    <property type="project" value="TreeGrafter"/>
</dbReference>
<evidence type="ECO:0000256" key="1">
    <source>
        <dbReference type="ARBA" id="ARBA00001033"/>
    </source>
</evidence>
<keyword evidence="5 8" id="KW-0378">Hydrolase</keyword>
<dbReference type="PANTHER" id="PTHR20854:SF4">
    <property type="entry name" value="INOSITOL-1-MONOPHOSPHATASE-RELATED"/>
    <property type="match status" value="1"/>
</dbReference>
<gene>
    <name evidence="9" type="primary">suhB</name>
    <name evidence="9" type="ordered locus">ANT_05880</name>
</gene>
<dbReference type="OrthoDB" id="9772456at2"/>
<feature type="binding site" evidence="7">
    <location>
        <position position="84"/>
    </location>
    <ligand>
        <name>Mg(2+)</name>
        <dbReference type="ChEBI" id="CHEBI:18420"/>
        <label>1</label>
        <note>catalytic</note>
    </ligand>
</feature>
<dbReference type="FunFam" id="3.30.540.10:FF:000003">
    <property type="entry name" value="Inositol-1-monophosphatase"/>
    <property type="match status" value="1"/>
</dbReference>
<keyword evidence="10" id="KW-1185">Reference proteome</keyword>
<dbReference type="PROSITE" id="PS00630">
    <property type="entry name" value="IMP_2"/>
    <property type="match status" value="1"/>
</dbReference>
<dbReference type="InParanoid" id="E8N1L7"/>